<evidence type="ECO:0000313" key="11">
    <source>
        <dbReference type="EMBL" id="RHA44535.1"/>
    </source>
</evidence>
<dbReference type="EMBL" id="QWKP01000052">
    <property type="protein sequence ID" value="RHA44535.1"/>
    <property type="molecule type" value="Genomic_DNA"/>
</dbReference>
<dbReference type="GO" id="GO:0071973">
    <property type="term" value="P:bacterial-type flagellum-dependent cell motility"/>
    <property type="evidence" value="ECO:0007669"/>
    <property type="project" value="InterPro"/>
</dbReference>
<evidence type="ECO:0000256" key="3">
    <source>
        <dbReference type="ARBA" id="ARBA00020392"/>
    </source>
</evidence>
<evidence type="ECO:0000256" key="5">
    <source>
        <dbReference type="ARBA" id="ARBA00022475"/>
    </source>
</evidence>
<protein>
    <recommendedName>
        <fullName evidence="3">Flagellar FliJ protein</fullName>
    </recommendedName>
</protein>
<keyword evidence="11" id="KW-0282">Flagellum</keyword>
<dbReference type="GO" id="GO:0006935">
    <property type="term" value="P:chemotaxis"/>
    <property type="evidence" value="ECO:0007669"/>
    <property type="project" value="UniProtKB-KW"/>
</dbReference>
<evidence type="ECO:0000256" key="2">
    <source>
        <dbReference type="ARBA" id="ARBA00010004"/>
    </source>
</evidence>
<keyword evidence="7" id="KW-1005">Bacterial flagellum biogenesis</keyword>
<dbReference type="GO" id="GO:0009288">
    <property type="term" value="C:bacterial-type flagellum"/>
    <property type="evidence" value="ECO:0007669"/>
    <property type="project" value="InterPro"/>
</dbReference>
<keyword evidence="8" id="KW-0653">Protein transport</keyword>
<dbReference type="Gene3D" id="1.10.287.1700">
    <property type="match status" value="1"/>
</dbReference>
<keyword evidence="5" id="KW-1003">Cell membrane</keyword>
<reference evidence="11 12" key="1">
    <citation type="submission" date="2018-08" db="EMBL/GenBank/DDBJ databases">
        <title>Cellulomonas rhizosphaerae sp. nov., a novel actinomycete isolated from soil.</title>
        <authorList>
            <person name="Tian Y."/>
        </authorList>
    </citation>
    <scope>NUCLEOTIDE SEQUENCE [LARGE SCALE GENOMIC DNA]</scope>
    <source>
        <strain evidence="11 12">NEAU-TCZ24</strain>
    </source>
</reference>
<evidence type="ECO:0000256" key="1">
    <source>
        <dbReference type="ARBA" id="ARBA00004413"/>
    </source>
</evidence>
<evidence type="ECO:0000256" key="10">
    <source>
        <dbReference type="ARBA" id="ARBA00023225"/>
    </source>
</evidence>
<keyword evidence="12" id="KW-1185">Reference proteome</keyword>
<keyword evidence="9" id="KW-0472">Membrane</keyword>
<name>A0A413RRC9_9CELL</name>
<keyword evidence="4" id="KW-0813">Transport</keyword>
<dbReference type="RefSeq" id="WP_118765620.1">
    <property type="nucleotide sequence ID" value="NZ_QWKP01000052.1"/>
</dbReference>
<dbReference type="Proteomes" id="UP000283374">
    <property type="component" value="Unassembled WGS sequence"/>
</dbReference>
<evidence type="ECO:0000256" key="7">
    <source>
        <dbReference type="ARBA" id="ARBA00022795"/>
    </source>
</evidence>
<dbReference type="GO" id="GO:0005886">
    <property type="term" value="C:plasma membrane"/>
    <property type="evidence" value="ECO:0007669"/>
    <property type="project" value="UniProtKB-SubCell"/>
</dbReference>
<comment type="subcellular location">
    <subcellularLocation>
        <location evidence="1">Cell membrane</location>
        <topology evidence="1">Peripheral membrane protein</topology>
        <orientation evidence="1">Cytoplasmic side</orientation>
    </subcellularLocation>
</comment>
<keyword evidence="10" id="KW-1006">Bacterial flagellum protein export</keyword>
<comment type="caution">
    <text evidence="11">The sequence shown here is derived from an EMBL/GenBank/DDBJ whole genome shotgun (WGS) entry which is preliminary data.</text>
</comment>
<keyword evidence="11" id="KW-0969">Cilium</keyword>
<comment type="similarity">
    <text evidence="2">Belongs to the FliJ family.</text>
</comment>
<evidence type="ECO:0000256" key="8">
    <source>
        <dbReference type="ARBA" id="ARBA00022927"/>
    </source>
</evidence>
<keyword evidence="6" id="KW-0145">Chemotaxis</keyword>
<evidence type="ECO:0000256" key="6">
    <source>
        <dbReference type="ARBA" id="ARBA00022500"/>
    </source>
</evidence>
<dbReference type="AlphaFoldDB" id="A0A413RRC9"/>
<dbReference type="InterPro" id="IPR053716">
    <property type="entry name" value="Flag_assembly_chemotaxis_eff"/>
</dbReference>
<dbReference type="GO" id="GO:0044781">
    <property type="term" value="P:bacterial-type flagellum organization"/>
    <property type="evidence" value="ECO:0007669"/>
    <property type="project" value="UniProtKB-KW"/>
</dbReference>
<evidence type="ECO:0000313" key="12">
    <source>
        <dbReference type="Proteomes" id="UP000283374"/>
    </source>
</evidence>
<proteinExistence type="inferred from homology"/>
<organism evidence="11 12">
    <name type="scientific">Cellulomonas rhizosphaerae</name>
    <dbReference type="NCBI Taxonomy" id="2293719"/>
    <lineage>
        <taxon>Bacteria</taxon>
        <taxon>Bacillati</taxon>
        <taxon>Actinomycetota</taxon>
        <taxon>Actinomycetes</taxon>
        <taxon>Micrococcales</taxon>
        <taxon>Cellulomonadaceae</taxon>
        <taxon>Cellulomonas</taxon>
    </lineage>
</organism>
<accession>A0A413RRC9</accession>
<dbReference type="OrthoDB" id="4828786at2"/>
<dbReference type="InterPro" id="IPR012823">
    <property type="entry name" value="Flagell_FliJ"/>
</dbReference>
<dbReference type="GO" id="GO:0015031">
    <property type="term" value="P:protein transport"/>
    <property type="evidence" value="ECO:0007669"/>
    <property type="project" value="UniProtKB-KW"/>
</dbReference>
<gene>
    <name evidence="11" type="ORF">D1825_00730</name>
</gene>
<sequence>MTRSFPLAGLLRMRGRAEEQAVAELATARRDEARAAELRRATAAALAGAGLPATGDDIAWMAAVASRSTLAALLSERDHLVGRASESVQECSEAWSAARRDARALELLEERHTLTQRAEERRAEQVVLDEVGARAAARAGIGAEL</sequence>
<evidence type="ECO:0000256" key="9">
    <source>
        <dbReference type="ARBA" id="ARBA00023136"/>
    </source>
</evidence>
<evidence type="ECO:0000256" key="4">
    <source>
        <dbReference type="ARBA" id="ARBA00022448"/>
    </source>
</evidence>
<dbReference type="Pfam" id="PF02050">
    <property type="entry name" value="FliJ"/>
    <property type="match status" value="1"/>
</dbReference>
<keyword evidence="11" id="KW-0966">Cell projection</keyword>